<proteinExistence type="predicted"/>
<dbReference type="InterPro" id="IPR013103">
    <property type="entry name" value="RVT_2"/>
</dbReference>
<name>A0A6L2JXT3_TANCI</name>
<dbReference type="Pfam" id="PF07727">
    <property type="entry name" value="RVT_2"/>
    <property type="match status" value="1"/>
</dbReference>
<dbReference type="GO" id="GO:0009055">
    <property type="term" value="F:electron transfer activity"/>
    <property type="evidence" value="ECO:0007669"/>
    <property type="project" value="InterPro"/>
</dbReference>
<dbReference type="GO" id="GO:0005506">
    <property type="term" value="F:iron ion binding"/>
    <property type="evidence" value="ECO:0007669"/>
    <property type="project" value="InterPro"/>
</dbReference>
<dbReference type="GO" id="GO:0009535">
    <property type="term" value="C:chloroplast thylakoid membrane"/>
    <property type="evidence" value="ECO:0007669"/>
    <property type="project" value="TreeGrafter"/>
</dbReference>
<dbReference type="PANTHER" id="PTHR33288:SF10">
    <property type="entry name" value="CYTOCHROME F"/>
    <property type="match status" value="1"/>
</dbReference>
<sequence>MDIEVLQAVLPDTVFEAVVRISYDTQLKQVLANGKKEGLNVGVVLILPEGFELAPPDRISPEIKEKIGNLSFQSYRPNQKNILVIGPVPRQKYSEITFPILSPDPATKKDTYFLKYPIYFLSLILGHYFYLCYAQNMAFMTAPSTSSTNDVNTANPAYEVSTVSSNVNNASPQVSTANFSDNDVYAFMVKNPNGSNLLQQDLEQIHEDELEAMDLRECRAQKNQDGQFRYQDNTKKQRNNEDTSSKAMLAIDGVGFDWSDMAEEQVQKNMVLMAFSDSEVYNDKSCTKTCLKNYETLKKQCDDLIVKLNQTEFTSTTYKRGLETVEEQLVTYKKNEVLFSKEVALLKRDVACKDYEISVLKSKFKKVKQEKEGIEFMIEKFDSTSKSLDKLLGSQITDNSKKGLRYHVVPLPHHLIYNAPTKLDLSYFGLDEFKEPEFKGYGHRVSKLESNIVGGKQLDDSKENYDDSLIEFLKSKNHEKPVRKSVRPRVVNTVRPHTTQVNDVRIKRINVVKASAYWVWRPTRPNGASLVFKRHNYIDARGKSNGCSRHMTGNIAYLLYFKEFDGGYVTFRGGAHGDRIFGKGIRREYNVARTPQQNGVAERRNMTLIKATRTMLADSKLPTTFWAEAVSTACYVEDGPHNENDDKDKSEDDSSPKEVNAAGQHVNIASLEVNTGRFELNTVEPSLNTAIDRDEPKVDLGNIFNSYVVPTIPHIRIHKDHPIKNVIGEVKSSIQTRRMTKPTSEQGFLSTVYEAKTHDILNTCLYACFLSQIEPTSIPKDLSNSSWVEAIKKAIGTKWVFRNKKDERGIVIRNKTRLVAQGHIQEEGIDYEEVFAPVAKIEAIRLFLAYASFMGFLVYQVDVKSAFLYGTIKEEVYVTQPPGFKDPGHPDKAYKVVKAFLGCIKLQEHGLQVTHKKDRIFISQDKYVAEILEKFNYKDVKTASTPVDLEKPLVKDGDANDVDVHLYRSMIRTSKAVWMNLNVIKEWEDIVERVATNASSLEAAQDSEAQTRFEAASKQFNDPHLSRVNTLGSGEDIIKLKELMEFCTKLSE</sequence>
<organism evidence="10">
    <name type="scientific">Tanacetum cinerariifolium</name>
    <name type="common">Dalmatian daisy</name>
    <name type="synonym">Chrysanthemum cinerariifolium</name>
    <dbReference type="NCBI Taxonomy" id="118510"/>
    <lineage>
        <taxon>Eukaryota</taxon>
        <taxon>Viridiplantae</taxon>
        <taxon>Streptophyta</taxon>
        <taxon>Embryophyta</taxon>
        <taxon>Tracheophyta</taxon>
        <taxon>Spermatophyta</taxon>
        <taxon>Magnoliopsida</taxon>
        <taxon>eudicotyledons</taxon>
        <taxon>Gunneridae</taxon>
        <taxon>Pentapetalae</taxon>
        <taxon>asterids</taxon>
        <taxon>campanulids</taxon>
        <taxon>Asterales</taxon>
        <taxon>Asteraceae</taxon>
        <taxon>Asteroideae</taxon>
        <taxon>Anthemideae</taxon>
        <taxon>Anthemidinae</taxon>
        <taxon>Tanacetum</taxon>
    </lineage>
</organism>
<dbReference type="Gene3D" id="3.30.420.10">
    <property type="entry name" value="Ribonuclease H-like superfamily/Ribonuclease H"/>
    <property type="match status" value="1"/>
</dbReference>
<dbReference type="InterPro" id="IPR024094">
    <property type="entry name" value="Cyt_f_lg_dom"/>
</dbReference>
<dbReference type="Pfam" id="PF16639">
    <property type="entry name" value="Apocytochr_F_N"/>
    <property type="match status" value="1"/>
</dbReference>
<gene>
    <name evidence="10" type="ORF">Tci_012422</name>
</gene>
<comment type="subcellular location">
    <subcellularLocation>
        <location evidence="1">Membrane</location>
    </subcellularLocation>
</comment>
<dbReference type="PRINTS" id="PR00610">
    <property type="entry name" value="CYTOCHROMEF"/>
</dbReference>
<evidence type="ECO:0000259" key="8">
    <source>
        <dbReference type="Pfam" id="PF07727"/>
    </source>
</evidence>
<feature type="compositionally biased region" description="Basic and acidic residues" evidence="7">
    <location>
        <begin position="638"/>
        <end position="656"/>
    </location>
</feature>
<evidence type="ECO:0000256" key="3">
    <source>
        <dbReference type="ARBA" id="ARBA00022692"/>
    </source>
</evidence>
<keyword evidence="3" id="KW-0812">Transmembrane</keyword>
<evidence type="ECO:0000259" key="9">
    <source>
        <dbReference type="Pfam" id="PF16639"/>
    </source>
</evidence>
<dbReference type="PANTHER" id="PTHR33288">
    <property type="match status" value="1"/>
</dbReference>
<protein>
    <submittedName>
        <fullName evidence="10">Cytochrome f, plastidic</fullName>
    </submittedName>
</protein>
<dbReference type="PROSITE" id="PS51010">
    <property type="entry name" value="CYTF"/>
    <property type="match status" value="1"/>
</dbReference>
<feature type="compositionally biased region" description="Basic and acidic residues" evidence="7">
    <location>
        <begin position="232"/>
        <end position="244"/>
    </location>
</feature>
<keyword evidence="4" id="KW-1133">Transmembrane helix</keyword>
<dbReference type="InterPro" id="IPR036397">
    <property type="entry name" value="RNaseH_sf"/>
</dbReference>
<dbReference type="GO" id="GO:0015979">
    <property type="term" value="P:photosynthesis"/>
    <property type="evidence" value="ECO:0007669"/>
    <property type="project" value="UniProtKB-KW"/>
</dbReference>
<dbReference type="EMBL" id="BKCJ010001303">
    <property type="protein sequence ID" value="GEU40444.1"/>
    <property type="molecule type" value="Genomic_DNA"/>
</dbReference>
<reference evidence="10" key="1">
    <citation type="journal article" date="2019" name="Sci. Rep.">
        <title>Draft genome of Tanacetum cinerariifolium, the natural source of mosquito coil.</title>
        <authorList>
            <person name="Yamashiro T."/>
            <person name="Shiraishi A."/>
            <person name="Satake H."/>
            <person name="Nakayama K."/>
        </authorList>
    </citation>
    <scope>NUCLEOTIDE SEQUENCE</scope>
</reference>
<keyword evidence="6" id="KW-0472">Membrane</keyword>
<dbReference type="SUPFAM" id="SSF49441">
    <property type="entry name" value="Cytochrome f, large domain"/>
    <property type="match status" value="1"/>
</dbReference>
<evidence type="ECO:0000256" key="1">
    <source>
        <dbReference type="ARBA" id="ARBA00004370"/>
    </source>
</evidence>
<dbReference type="InterPro" id="IPR002325">
    <property type="entry name" value="Cyt_f"/>
</dbReference>
<feature type="region of interest" description="Disordered" evidence="7">
    <location>
        <begin position="637"/>
        <end position="663"/>
    </location>
</feature>
<evidence type="ECO:0000256" key="4">
    <source>
        <dbReference type="ARBA" id="ARBA00022989"/>
    </source>
</evidence>
<accession>A0A6L2JXT3</accession>
<feature type="domain" description="Reverse transcriptase Ty1/copia-type" evidence="8">
    <location>
        <begin position="792"/>
        <end position="902"/>
    </location>
</feature>
<evidence type="ECO:0000256" key="7">
    <source>
        <dbReference type="SAM" id="MobiDB-lite"/>
    </source>
</evidence>
<dbReference type="SUPFAM" id="SSF53098">
    <property type="entry name" value="Ribonuclease H-like"/>
    <property type="match status" value="1"/>
</dbReference>
<dbReference type="Gene3D" id="2.60.40.830">
    <property type="entry name" value="Cytochrome f large domain"/>
    <property type="match status" value="1"/>
</dbReference>
<comment type="caution">
    <text evidence="10">The sequence shown here is derived from an EMBL/GenBank/DDBJ whole genome shotgun (WGS) entry which is preliminary data.</text>
</comment>
<feature type="region of interest" description="Disordered" evidence="7">
    <location>
        <begin position="224"/>
        <end position="244"/>
    </location>
</feature>
<dbReference type="InterPro" id="IPR036826">
    <property type="entry name" value="Cyt_f_lg_dom_sf"/>
</dbReference>
<evidence type="ECO:0000256" key="5">
    <source>
        <dbReference type="ARBA" id="ARBA00023078"/>
    </source>
</evidence>
<dbReference type="InterPro" id="IPR012337">
    <property type="entry name" value="RNaseH-like_sf"/>
</dbReference>
<evidence type="ECO:0000313" key="10">
    <source>
        <dbReference type="EMBL" id="GEU40444.1"/>
    </source>
</evidence>
<dbReference type="AlphaFoldDB" id="A0A6L2JXT3"/>
<feature type="domain" description="Cytochrome f large" evidence="9">
    <location>
        <begin position="2"/>
        <end position="119"/>
    </location>
</feature>
<evidence type="ECO:0000256" key="2">
    <source>
        <dbReference type="ARBA" id="ARBA00022531"/>
    </source>
</evidence>
<dbReference type="GO" id="GO:0003676">
    <property type="term" value="F:nucleic acid binding"/>
    <property type="evidence" value="ECO:0007669"/>
    <property type="project" value="InterPro"/>
</dbReference>
<keyword evidence="2" id="KW-0602">Photosynthesis</keyword>
<dbReference type="GO" id="GO:0020037">
    <property type="term" value="F:heme binding"/>
    <property type="evidence" value="ECO:0007669"/>
    <property type="project" value="InterPro"/>
</dbReference>
<keyword evidence="5" id="KW-0793">Thylakoid</keyword>
<evidence type="ECO:0000256" key="6">
    <source>
        <dbReference type="ARBA" id="ARBA00023136"/>
    </source>
</evidence>